<dbReference type="AlphaFoldDB" id="A0A922KYL8"/>
<comment type="caution">
    <text evidence="1">The sequence shown here is derived from an EMBL/GenBank/DDBJ whole genome shotgun (WGS) entry which is preliminary data.</text>
</comment>
<reference evidence="1" key="1">
    <citation type="submission" date="2013-05" db="EMBL/GenBank/DDBJ databases">
        <authorList>
            <person name="Yim A.K.Y."/>
            <person name="Chan T.F."/>
            <person name="Ji K.M."/>
            <person name="Liu X.Y."/>
            <person name="Zhou J.W."/>
            <person name="Li R.Q."/>
            <person name="Yang K.Y."/>
            <person name="Li J."/>
            <person name="Li M."/>
            <person name="Law P.T.W."/>
            <person name="Wu Y.L."/>
            <person name="Cai Z.L."/>
            <person name="Qin H."/>
            <person name="Bao Y."/>
            <person name="Leung R.K.K."/>
            <person name="Ng P.K.S."/>
            <person name="Zou J."/>
            <person name="Zhong X.J."/>
            <person name="Ran P.X."/>
            <person name="Zhong N.S."/>
            <person name="Liu Z.G."/>
            <person name="Tsui S.K.W."/>
        </authorList>
    </citation>
    <scope>NUCLEOTIDE SEQUENCE</scope>
    <source>
        <strain evidence="1">Derf</strain>
        <tissue evidence="1">Whole organism</tissue>
    </source>
</reference>
<organism evidence="1 2">
    <name type="scientific">Dermatophagoides farinae</name>
    <name type="common">American house dust mite</name>
    <dbReference type="NCBI Taxonomy" id="6954"/>
    <lineage>
        <taxon>Eukaryota</taxon>
        <taxon>Metazoa</taxon>
        <taxon>Ecdysozoa</taxon>
        <taxon>Arthropoda</taxon>
        <taxon>Chelicerata</taxon>
        <taxon>Arachnida</taxon>
        <taxon>Acari</taxon>
        <taxon>Acariformes</taxon>
        <taxon>Sarcoptiformes</taxon>
        <taxon>Astigmata</taxon>
        <taxon>Psoroptidia</taxon>
        <taxon>Analgoidea</taxon>
        <taxon>Pyroglyphidae</taxon>
        <taxon>Dermatophagoidinae</taxon>
        <taxon>Dermatophagoides</taxon>
    </lineage>
</organism>
<protein>
    <submittedName>
        <fullName evidence="1">Uncharacterized protein</fullName>
    </submittedName>
</protein>
<proteinExistence type="predicted"/>
<evidence type="ECO:0000313" key="2">
    <source>
        <dbReference type="Proteomes" id="UP000790347"/>
    </source>
</evidence>
<name>A0A922KYL8_DERFA</name>
<gene>
    <name evidence="1" type="ORF">DERF_012597</name>
</gene>
<keyword evidence="2" id="KW-1185">Reference proteome</keyword>
<accession>A0A922KYL8</accession>
<dbReference type="EMBL" id="ASGP02000006">
    <property type="protein sequence ID" value="KAH9501782.1"/>
    <property type="molecule type" value="Genomic_DNA"/>
</dbReference>
<reference evidence="1" key="2">
    <citation type="journal article" date="2022" name="Res Sq">
        <title>Comparative Genomics Reveals Insights into the Divergent Evolution of Astigmatic Mites and Household Pest Adaptations.</title>
        <authorList>
            <person name="Xiong Q."/>
            <person name="Wan A.T.-Y."/>
            <person name="Liu X.-Y."/>
            <person name="Fung C.S.-H."/>
            <person name="Xiao X."/>
            <person name="Malainual N."/>
            <person name="Hou J."/>
            <person name="Wang L."/>
            <person name="Wang M."/>
            <person name="Yang K."/>
            <person name="Cui Y."/>
            <person name="Leung E."/>
            <person name="Nong W."/>
            <person name="Shin S.-K."/>
            <person name="Au S."/>
            <person name="Jeong K.Y."/>
            <person name="Chew F.T."/>
            <person name="Hui J."/>
            <person name="Leung T.F."/>
            <person name="Tungtrongchitr A."/>
            <person name="Zhong N."/>
            <person name="Liu Z."/>
            <person name="Tsui S."/>
        </authorList>
    </citation>
    <scope>NUCLEOTIDE SEQUENCE</scope>
    <source>
        <strain evidence="1">Derf</strain>
        <tissue evidence="1">Whole organism</tissue>
    </source>
</reference>
<dbReference type="Proteomes" id="UP000790347">
    <property type="component" value="Unassembled WGS sequence"/>
</dbReference>
<sequence length="123" mass="13617">MFRDHFSMLFLRAAAAARSPSVSNGASPLLSNDCFNLSTILALPLIRNRPSCNKPPEFSIYVQNVLEDISGVKFESVWVPMAVVVLMFNVSDVGLNAVSTDADIRLILAFISLSEMIFKMLKY</sequence>
<evidence type="ECO:0000313" key="1">
    <source>
        <dbReference type="EMBL" id="KAH9501782.1"/>
    </source>
</evidence>